<dbReference type="InterPro" id="IPR001128">
    <property type="entry name" value="Cyt_P450"/>
</dbReference>
<gene>
    <name evidence="9" type="ORF">ACRE_051860</name>
</gene>
<evidence type="ECO:0000256" key="6">
    <source>
        <dbReference type="ARBA" id="ARBA00023033"/>
    </source>
</evidence>
<evidence type="ECO:0000256" key="2">
    <source>
        <dbReference type="ARBA" id="ARBA00010617"/>
    </source>
</evidence>
<comment type="cofactor">
    <cofactor evidence="1 7">
        <name>heme</name>
        <dbReference type="ChEBI" id="CHEBI:30413"/>
    </cofactor>
</comment>
<dbReference type="SUPFAM" id="SSF48264">
    <property type="entry name" value="Cytochrome P450"/>
    <property type="match status" value="1"/>
</dbReference>
<dbReference type="Proteomes" id="UP000029964">
    <property type="component" value="Unassembled WGS sequence"/>
</dbReference>
<dbReference type="STRING" id="857340.A0A086T3S2"/>
<dbReference type="InterPro" id="IPR002403">
    <property type="entry name" value="Cyt_P450_E_grp-IV"/>
</dbReference>
<dbReference type="OrthoDB" id="3945418at2759"/>
<evidence type="ECO:0000256" key="8">
    <source>
        <dbReference type="RuleBase" id="RU000461"/>
    </source>
</evidence>
<dbReference type="HOGENOM" id="CLU_001570_19_0_1"/>
<dbReference type="Gene3D" id="1.10.630.10">
    <property type="entry name" value="Cytochrome P450"/>
    <property type="match status" value="1"/>
</dbReference>
<evidence type="ECO:0000256" key="5">
    <source>
        <dbReference type="ARBA" id="ARBA00023004"/>
    </source>
</evidence>
<reference evidence="10" key="1">
    <citation type="journal article" date="2014" name="Genome Announc.">
        <title>Genome sequence and annotation of Acremonium chrysogenum, producer of the beta-lactam antibiotic cephalosporin C.</title>
        <authorList>
            <person name="Terfehr D."/>
            <person name="Dahlmann T.A."/>
            <person name="Specht T."/>
            <person name="Zadra I."/>
            <person name="Kuernsteiner H."/>
            <person name="Kueck U."/>
        </authorList>
    </citation>
    <scope>NUCLEOTIDE SEQUENCE [LARGE SCALE GENOMIC DNA]</scope>
    <source>
        <strain evidence="10">ATCC 11550 / CBS 779.69 / DSM 880 / IAM 14645 / JCM 23072 / IMI 49137</strain>
    </source>
</reference>
<dbReference type="InterPro" id="IPR017972">
    <property type="entry name" value="Cyt_P450_CS"/>
</dbReference>
<keyword evidence="5 7" id="KW-0408">Iron</keyword>
<evidence type="ECO:0000313" key="10">
    <source>
        <dbReference type="Proteomes" id="UP000029964"/>
    </source>
</evidence>
<dbReference type="GO" id="GO:0020037">
    <property type="term" value="F:heme binding"/>
    <property type="evidence" value="ECO:0007669"/>
    <property type="project" value="InterPro"/>
</dbReference>
<comment type="similarity">
    <text evidence="2 8">Belongs to the cytochrome P450 family.</text>
</comment>
<feature type="binding site" description="axial binding residue" evidence="7">
    <location>
        <position position="46"/>
    </location>
    <ligand>
        <name>heme</name>
        <dbReference type="ChEBI" id="CHEBI:30413"/>
    </ligand>
    <ligandPart>
        <name>Fe</name>
        <dbReference type="ChEBI" id="CHEBI:18248"/>
    </ligandPart>
</feature>
<keyword evidence="4 7" id="KW-0479">Metal-binding</keyword>
<dbReference type="GO" id="GO:0005506">
    <property type="term" value="F:iron ion binding"/>
    <property type="evidence" value="ECO:0007669"/>
    <property type="project" value="InterPro"/>
</dbReference>
<evidence type="ECO:0000256" key="7">
    <source>
        <dbReference type="PIRSR" id="PIRSR602403-1"/>
    </source>
</evidence>
<dbReference type="PRINTS" id="PR00465">
    <property type="entry name" value="EP450IV"/>
</dbReference>
<evidence type="ECO:0000256" key="1">
    <source>
        <dbReference type="ARBA" id="ARBA00001971"/>
    </source>
</evidence>
<dbReference type="InterPro" id="IPR036396">
    <property type="entry name" value="Cyt_P450_sf"/>
</dbReference>
<dbReference type="Pfam" id="PF00067">
    <property type="entry name" value="p450"/>
    <property type="match status" value="1"/>
</dbReference>
<dbReference type="InterPro" id="IPR050121">
    <property type="entry name" value="Cytochrome_P450_monoxygenase"/>
</dbReference>
<keyword evidence="6 8" id="KW-0503">Monooxygenase</keyword>
<accession>A0A086T3S2</accession>
<evidence type="ECO:0000256" key="3">
    <source>
        <dbReference type="ARBA" id="ARBA00022617"/>
    </source>
</evidence>
<dbReference type="GO" id="GO:0016705">
    <property type="term" value="F:oxidoreductase activity, acting on paired donors, with incorporation or reduction of molecular oxygen"/>
    <property type="evidence" value="ECO:0007669"/>
    <property type="project" value="InterPro"/>
</dbReference>
<keyword evidence="10" id="KW-1185">Reference proteome</keyword>
<dbReference type="EMBL" id="JPKY01000056">
    <property type="protein sequence ID" value="KFH44004.1"/>
    <property type="molecule type" value="Genomic_DNA"/>
</dbReference>
<keyword evidence="3 7" id="KW-0349">Heme</keyword>
<name>A0A086T3S2_HAPC1</name>
<organism evidence="9 10">
    <name type="scientific">Hapsidospora chrysogenum (strain ATCC 11550 / CBS 779.69 / DSM 880 / IAM 14645 / JCM 23072 / IMI 49137)</name>
    <name type="common">Acremonium chrysogenum</name>
    <dbReference type="NCBI Taxonomy" id="857340"/>
    <lineage>
        <taxon>Eukaryota</taxon>
        <taxon>Fungi</taxon>
        <taxon>Dikarya</taxon>
        <taxon>Ascomycota</taxon>
        <taxon>Pezizomycotina</taxon>
        <taxon>Sordariomycetes</taxon>
        <taxon>Hypocreomycetidae</taxon>
        <taxon>Hypocreales</taxon>
        <taxon>Bionectriaceae</taxon>
        <taxon>Hapsidospora</taxon>
    </lineage>
</organism>
<evidence type="ECO:0000256" key="4">
    <source>
        <dbReference type="ARBA" id="ARBA00022723"/>
    </source>
</evidence>
<dbReference type="PANTHER" id="PTHR24305">
    <property type="entry name" value="CYTOCHROME P450"/>
    <property type="match status" value="1"/>
</dbReference>
<dbReference type="AlphaFoldDB" id="A0A086T3S2"/>
<sequence length="103" mass="11949">MNNYYQHTDPEVFPNPFEWQPERWLPTPTPEMKRNFTVFSRGSRRCPGQSLAMAELTFALATIFRPGGPKFKLFETDRSDIEGKHDCIMPLPKLDSKGVRAQF</sequence>
<protein>
    <submittedName>
        <fullName evidence="9">Trichodiene oxygenase-like protein</fullName>
    </submittedName>
</protein>
<comment type="caution">
    <text evidence="9">The sequence shown here is derived from an EMBL/GenBank/DDBJ whole genome shotgun (WGS) entry which is preliminary data.</text>
</comment>
<dbReference type="PROSITE" id="PS00086">
    <property type="entry name" value="CYTOCHROME_P450"/>
    <property type="match status" value="1"/>
</dbReference>
<dbReference type="GO" id="GO:0004497">
    <property type="term" value="F:monooxygenase activity"/>
    <property type="evidence" value="ECO:0007669"/>
    <property type="project" value="UniProtKB-KW"/>
</dbReference>
<evidence type="ECO:0000313" key="9">
    <source>
        <dbReference type="EMBL" id="KFH44004.1"/>
    </source>
</evidence>
<keyword evidence="8" id="KW-0560">Oxidoreductase</keyword>
<dbReference type="PANTHER" id="PTHR24305:SF166">
    <property type="entry name" value="CYTOCHROME P450 12A4, MITOCHONDRIAL-RELATED"/>
    <property type="match status" value="1"/>
</dbReference>
<proteinExistence type="inferred from homology"/>